<comment type="caution">
    <text evidence="1">The sequence shown here is derived from an EMBL/GenBank/DDBJ whole genome shotgun (WGS) entry which is preliminary data.</text>
</comment>
<name>A0A5B7GYH4_PORTR</name>
<sequence length="67" mass="7548">MNLFIRRPRSIASPSSVRCCSFKAPSTWRLTANECSQIGKLVQCPQLCGEEDYSQHFSSPLSPFSCY</sequence>
<dbReference type="Proteomes" id="UP000324222">
    <property type="component" value="Unassembled WGS sequence"/>
</dbReference>
<keyword evidence="2" id="KW-1185">Reference proteome</keyword>
<reference evidence="1 2" key="1">
    <citation type="submission" date="2019-05" db="EMBL/GenBank/DDBJ databases">
        <title>Another draft genome of Portunus trituberculatus and its Hox gene families provides insights of decapod evolution.</title>
        <authorList>
            <person name="Jeong J.-H."/>
            <person name="Song I."/>
            <person name="Kim S."/>
            <person name="Choi T."/>
            <person name="Kim D."/>
            <person name="Ryu S."/>
            <person name="Kim W."/>
        </authorList>
    </citation>
    <scope>NUCLEOTIDE SEQUENCE [LARGE SCALE GENOMIC DNA]</scope>
    <source>
        <tissue evidence="1">Muscle</tissue>
    </source>
</reference>
<proteinExistence type="predicted"/>
<organism evidence="1 2">
    <name type="scientific">Portunus trituberculatus</name>
    <name type="common">Swimming crab</name>
    <name type="synonym">Neptunus trituberculatus</name>
    <dbReference type="NCBI Taxonomy" id="210409"/>
    <lineage>
        <taxon>Eukaryota</taxon>
        <taxon>Metazoa</taxon>
        <taxon>Ecdysozoa</taxon>
        <taxon>Arthropoda</taxon>
        <taxon>Crustacea</taxon>
        <taxon>Multicrustacea</taxon>
        <taxon>Malacostraca</taxon>
        <taxon>Eumalacostraca</taxon>
        <taxon>Eucarida</taxon>
        <taxon>Decapoda</taxon>
        <taxon>Pleocyemata</taxon>
        <taxon>Brachyura</taxon>
        <taxon>Eubrachyura</taxon>
        <taxon>Portunoidea</taxon>
        <taxon>Portunidae</taxon>
        <taxon>Portuninae</taxon>
        <taxon>Portunus</taxon>
    </lineage>
</organism>
<gene>
    <name evidence="1" type="ORF">E2C01_059545</name>
</gene>
<dbReference type="EMBL" id="VSRR010023348">
    <property type="protein sequence ID" value="MPC65411.1"/>
    <property type="molecule type" value="Genomic_DNA"/>
</dbReference>
<evidence type="ECO:0000313" key="1">
    <source>
        <dbReference type="EMBL" id="MPC65411.1"/>
    </source>
</evidence>
<evidence type="ECO:0000313" key="2">
    <source>
        <dbReference type="Proteomes" id="UP000324222"/>
    </source>
</evidence>
<dbReference type="AlphaFoldDB" id="A0A5B7GYH4"/>
<accession>A0A5B7GYH4</accession>
<protein>
    <submittedName>
        <fullName evidence="1">Uncharacterized protein</fullName>
    </submittedName>
</protein>